<dbReference type="CDD" id="cd00180">
    <property type="entry name" value="PKc"/>
    <property type="match status" value="1"/>
</dbReference>
<gene>
    <name evidence="3" type="ORF">JMJ35_000269</name>
</gene>
<accession>A0AA39RAV5</accession>
<sequence>MISSLTNRELFTLLFTAVRLKLTSSSSSQRLDTFRLLHLSARLDRASDICRTAKMPPLSDLDHYKIETEILGDGNEVVNYEYRTDVGLGFRNVKFEQRWYRQENLGQGSSSNVWLEIQKGNFESKRAVKAISKRRLLETKVDYRRELKALTEFSKPKYRQKGVFVDFLGWWDNNESVFLAMEYFPLGNLEDNILYGLPYGPGTVEILYQLLEGLEIMHAEGFAHRDLKPANIFVVQKTPWWWVKIGDFGISKRIQNQDTSLRTYTGTHDYMAPEFFGYGVDVDEERSDYTHAVDLWALGCVLYKVCTGTVPFPSYPNLRPLQRYCSGQDAVPGKTLQSGRWPWPKLIVDLIMALLNPRPSQRPSAFMALAILAPPLPIHGQFNRIPPTKTIMKTNTPPPTRIQNPNIQSQSQTLPPLPPSWDREITPYSNPQHLPPLPGLASPVAKLPRPPNFLRKKIPTPPTPD</sequence>
<dbReference type="Pfam" id="PF00069">
    <property type="entry name" value="Pkinase"/>
    <property type="match status" value="1"/>
</dbReference>
<comment type="caution">
    <text evidence="3">The sequence shown here is derived from an EMBL/GenBank/DDBJ whole genome shotgun (WGS) entry which is preliminary data.</text>
</comment>
<proteinExistence type="predicted"/>
<organism evidence="3 4">
    <name type="scientific">Cladonia borealis</name>
    <dbReference type="NCBI Taxonomy" id="184061"/>
    <lineage>
        <taxon>Eukaryota</taxon>
        <taxon>Fungi</taxon>
        <taxon>Dikarya</taxon>
        <taxon>Ascomycota</taxon>
        <taxon>Pezizomycotina</taxon>
        <taxon>Lecanoromycetes</taxon>
        <taxon>OSLEUM clade</taxon>
        <taxon>Lecanoromycetidae</taxon>
        <taxon>Lecanorales</taxon>
        <taxon>Lecanorineae</taxon>
        <taxon>Cladoniaceae</taxon>
        <taxon>Cladonia</taxon>
    </lineage>
</organism>
<dbReference type="PANTHER" id="PTHR44167">
    <property type="entry name" value="OVARIAN-SPECIFIC SERINE/THREONINE-PROTEIN KINASE LOK-RELATED"/>
    <property type="match status" value="1"/>
</dbReference>
<dbReference type="GO" id="GO:0051598">
    <property type="term" value="P:meiotic recombination checkpoint signaling"/>
    <property type="evidence" value="ECO:0007669"/>
    <property type="project" value="TreeGrafter"/>
</dbReference>
<dbReference type="PROSITE" id="PS50011">
    <property type="entry name" value="PROTEIN_KINASE_DOM"/>
    <property type="match status" value="1"/>
</dbReference>
<dbReference type="Gene3D" id="1.10.510.10">
    <property type="entry name" value="Transferase(Phosphotransferase) domain 1"/>
    <property type="match status" value="1"/>
</dbReference>
<name>A0AA39RAV5_9LECA</name>
<dbReference type="GO" id="GO:0004674">
    <property type="term" value="F:protein serine/threonine kinase activity"/>
    <property type="evidence" value="ECO:0007669"/>
    <property type="project" value="TreeGrafter"/>
</dbReference>
<dbReference type="PANTHER" id="PTHR44167:SF24">
    <property type="entry name" value="SERINE_THREONINE-PROTEIN KINASE CHK2"/>
    <property type="match status" value="1"/>
</dbReference>
<dbReference type="SUPFAM" id="SSF56112">
    <property type="entry name" value="Protein kinase-like (PK-like)"/>
    <property type="match status" value="1"/>
</dbReference>
<evidence type="ECO:0000313" key="4">
    <source>
        <dbReference type="Proteomes" id="UP001166286"/>
    </source>
</evidence>
<evidence type="ECO:0000256" key="1">
    <source>
        <dbReference type="SAM" id="MobiDB-lite"/>
    </source>
</evidence>
<dbReference type="SMART" id="SM00220">
    <property type="entry name" value="S_TKc"/>
    <property type="match status" value="1"/>
</dbReference>
<dbReference type="InterPro" id="IPR011009">
    <property type="entry name" value="Kinase-like_dom_sf"/>
</dbReference>
<feature type="compositionally biased region" description="Polar residues" evidence="1">
    <location>
        <begin position="393"/>
        <end position="407"/>
    </location>
</feature>
<feature type="domain" description="Protein kinase" evidence="2">
    <location>
        <begin position="99"/>
        <end position="382"/>
    </location>
</feature>
<dbReference type="PROSITE" id="PS00108">
    <property type="entry name" value="PROTEIN_KINASE_ST"/>
    <property type="match status" value="1"/>
</dbReference>
<dbReference type="GO" id="GO:0005524">
    <property type="term" value="F:ATP binding"/>
    <property type="evidence" value="ECO:0007669"/>
    <property type="project" value="InterPro"/>
</dbReference>
<feature type="region of interest" description="Disordered" evidence="1">
    <location>
        <begin position="393"/>
        <end position="465"/>
    </location>
</feature>
<reference evidence="3" key="1">
    <citation type="submission" date="2023-03" db="EMBL/GenBank/DDBJ databases">
        <title>Complete genome of Cladonia borealis.</title>
        <authorList>
            <person name="Park H."/>
        </authorList>
    </citation>
    <scope>NUCLEOTIDE SEQUENCE</scope>
    <source>
        <strain evidence="3">ANT050790</strain>
    </source>
</reference>
<dbReference type="EMBL" id="JAFEKC020000001">
    <property type="protein sequence ID" value="KAK0517114.1"/>
    <property type="molecule type" value="Genomic_DNA"/>
</dbReference>
<keyword evidence="4" id="KW-1185">Reference proteome</keyword>
<dbReference type="InterPro" id="IPR000719">
    <property type="entry name" value="Prot_kinase_dom"/>
</dbReference>
<dbReference type="GO" id="GO:0005634">
    <property type="term" value="C:nucleus"/>
    <property type="evidence" value="ECO:0007669"/>
    <property type="project" value="TreeGrafter"/>
</dbReference>
<dbReference type="AlphaFoldDB" id="A0AA39RAV5"/>
<evidence type="ECO:0000313" key="3">
    <source>
        <dbReference type="EMBL" id="KAK0517114.1"/>
    </source>
</evidence>
<dbReference type="Proteomes" id="UP001166286">
    <property type="component" value="Unassembled WGS sequence"/>
</dbReference>
<dbReference type="InterPro" id="IPR008271">
    <property type="entry name" value="Ser/Thr_kinase_AS"/>
</dbReference>
<dbReference type="GO" id="GO:0005737">
    <property type="term" value="C:cytoplasm"/>
    <property type="evidence" value="ECO:0007669"/>
    <property type="project" value="TreeGrafter"/>
</dbReference>
<protein>
    <recommendedName>
        <fullName evidence="2">Protein kinase domain-containing protein</fullName>
    </recommendedName>
</protein>
<dbReference type="Gene3D" id="3.30.200.20">
    <property type="entry name" value="Phosphorylase Kinase, domain 1"/>
    <property type="match status" value="1"/>
</dbReference>
<evidence type="ECO:0000259" key="2">
    <source>
        <dbReference type="PROSITE" id="PS50011"/>
    </source>
</evidence>